<dbReference type="InterPro" id="IPR020094">
    <property type="entry name" value="TruA/RsuA/RluB/E/F_N"/>
</dbReference>
<organism evidence="2">
    <name type="scientific">Medioppia subpectinata</name>
    <dbReference type="NCBI Taxonomy" id="1979941"/>
    <lineage>
        <taxon>Eukaryota</taxon>
        <taxon>Metazoa</taxon>
        <taxon>Ecdysozoa</taxon>
        <taxon>Arthropoda</taxon>
        <taxon>Chelicerata</taxon>
        <taxon>Arachnida</taxon>
        <taxon>Acari</taxon>
        <taxon>Acariformes</taxon>
        <taxon>Sarcoptiformes</taxon>
        <taxon>Oribatida</taxon>
        <taxon>Brachypylina</taxon>
        <taxon>Oppioidea</taxon>
        <taxon>Oppiidae</taxon>
        <taxon>Medioppia</taxon>
    </lineage>
</organism>
<reference evidence="2" key="1">
    <citation type="submission" date="2020-11" db="EMBL/GenBank/DDBJ databases">
        <authorList>
            <person name="Tran Van P."/>
        </authorList>
    </citation>
    <scope>NUCLEOTIDE SEQUENCE</scope>
</reference>
<keyword evidence="1" id="KW-0413">Isomerase</keyword>
<evidence type="ECO:0000313" key="2">
    <source>
        <dbReference type="EMBL" id="CAD7644085.1"/>
    </source>
</evidence>
<dbReference type="SUPFAM" id="SSF55120">
    <property type="entry name" value="Pseudouridine synthase"/>
    <property type="match status" value="1"/>
</dbReference>
<feature type="non-terminal residue" evidence="2">
    <location>
        <position position="1"/>
    </location>
</feature>
<sequence>EQKENVEDEAVDEVFMLDRKRKMSLRYKRSFFVRMVSDPKLYNPKIVRALSSSGNTRRHTSDPADDYKTSLFLPKKAIERQLRPIYGARLAVSSRTDSGVHAIVNTAHVDLTHPYPNTVYKPSFITQSVNAYLSRNDHEIRH</sequence>
<dbReference type="EMBL" id="OC885202">
    <property type="protein sequence ID" value="CAD7644085.1"/>
    <property type="molecule type" value="Genomic_DNA"/>
</dbReference>
<protein>
    <submittedName>
        <fullName evidence="2">Uncharacterized protein</fullName>
    </submittedName>
</protein>
<evidence type="ECO:0000256" key="1">
    <source>
        <dbReference type="ARBA" id="ARBA00023235"/>
    </source>
</evidence>
<dbReference type="OrthoDB" id="10252009at2759"/>
<dbReference type="GO" id="GO:0009982">
    <property type="term" value="F:pseudouridine synthase activity"/>
    <property type="evidence" value="ECO:0007669"/>
    <property type="project" value="InterPro"/>
</dbReference>
<dbReference type="InterPro" id="IPR020103">
    <property type="entry name" value="PsdUridine_synth_cat_dom_sf"/>
</dbReference>
<dbReference type="Gene3D" id="3.30.70.580">
    <property type="entry name" value="Pseudouridine synthase I, catalytic domain, N-terminal subdomain"/>
    <property type="match status" value="1"/>
</dbReference>
<proteinExistence type="predicted"/>
<dbReference type="GO" id="GO:0003723">
    <property type="term" value="F:RNA binding"/>
    <property type="evidence" value="ECO:0007669"/>
    <property type="project" value="InterPro"/>
</dbReference>
<dbReference type="EMBL" id="CAJPIZ010030627">
    <property type="protein sequence ID" value="CAG2119945.1"/>
    <property type="molecule type" value="Genomic_DNA"/>
</dbReference>
<gene>
    <name evidence="2" type="ORF">OSB1V03_LOCUS19892</name>
</gene>
<name>A0A7R9QFW4_9ACAR</name>
<dbReference type="Proteomes" id="UP000759131">
    <property type="component" value="Unassembled WGS sequence"/>
</dbReference>
<dbReference type="AlphaFoldDB" id="A0A7R9QFW4"/>
<keyword evidence="3" id="KW-1185">Reference proteome</keyword>
<accession>A0A7R9QFW4</accession>
<feature type="non-terminal residue" evidence="2">
    <location>
        <position position="142"/>
    </location>
</feature>
<dbReference type="GO" id="GO:0001522">
    <property type="term" value="P:pseudouridine synthesis"/>
    <property type="evidence" value="ECO:0007669"/>
    <property type="project" value="InterPro"/>
</dbReference>
<evidence type="ECO:0000313" key="3">
    <source>
        <dbReference type="Proteomes" id="UP000759131"/>
    </source>
</evidence>